<dbReference type="Proteomes" id="UP001295794">
    <property type="component" value="Unassembled WGS sequence"/>
</dbReference>
<reference evidence="1" key="1">
    <citation type="submission" date="2023-11" db="EMBL/GenBank/DDBJ databases">
        <authorList>
            <person name="De Vega J J."/>
            <person name="De Vega J J."/>
        </authorList>
    </citation>
    <scope>NUCLEOTIDE SEQUENCE</scope>
</reference>
<protein>
    <submittedName>
        <fullName evidence="1">Uncharacterized protein</fullName>
    </submittedName>
</protein>
<evidence type="ECO:0000313" key="2">
    <source>
        <dbReference type="Proteomes" id="UP001295794"/>
    </source>
</evidence>
<feature type="non-terminal residue" evidence="1">
    <location>
        <position position="1"/>
    </location>
</feature>
<feature type="non-terminal residue" evidence="1">
    <location>
        <position position="79"/>
    </location>
</feature>
<name>A0AAD2HFV4_9AGAR</name>
<accession>A0AAD2HFV4</accession>
<keyword evidence="2" id="KW-1185">Reference proteome</keyword>
<gene>
    <name evidence="1" type="ORF">MYCIT1_LOCUS22994</name>
</gene>
<proteinExistence type="predicted"/>
<dbReference type="AlphaFoldDB" id="A0AAD2HFV4"/>
<comment type="caution">
    <text evidence="1">The sequence shown here is derived from an EMBL/GenBank/DDBJ whole genome shotgun (WGS) entry which is preliminary data.</text>
</comment>
<sequence length="79" mass="9042">RQDIRHRTDQNYLVCPGRASHHQIPIVGAIIHDASHMLVSTVRDCSHQMLGSLTSSTPCRENLRYVSKYTPPFCNWQPL</sequence>
<organism evidence="1 2">
    <name type="scientific">Mycena citricolor</name>
    <dbReference type="NCBI Taxonomy" id="2018698"/>
    <lineage>
        <taxon>Eukaryota</taxon>
        <taxon>Fungi</taxon>
        <taxon>Dikarya</taxon>
        <taxon>Basidiomycota</taxon>
        <taxon>Agaricomycotina</taxon>
        <taxon>Agaricomycetes</taxon>
        <taxon>Agaricomycetidae</taxon>
        <taxon>Agaricales</taxon>
        <taxon>Marasmiineae</taxon>
        <taxon>Mycenaceae</taxon>
        <taxon>Mycena</taxon>
    </lineage>
</organism>
<evidence type="ECO:0000313" key="1">
    <source>
        <dbReference type="EMBL" id="CAK5275308.1"/>
    </source>
</evidence>
<dbReference type="EMBL" id="CAVNYO010000405">
    <property type="protein sequence ID" value="CAK5275308.1"/>
    <property type="molecule type" value="Genomic_DNA"/>
</dbReference>